<keyword evidence="2 7" id="KW-0963">Cytoplasm</keyword>
<dbReference type="SUPFAM" id="SSF52540">
    <property type="entry name" value="P-loop containing nucleoside triphosphate hydrolases"/>
    <property type="match status" value="2"/>
</dbReference>
<dbReference type="PIRSF" id="PIRSF005719">
    <property type="entry name" value="SMC"/>
    <property type="match status" value="1"/>
</dbReference>
<dbReference type="GO" id="GO:0030261">
    <property type="term" value="P:chromosome condensation"/>
    <property type="evidence" value="ECO:0007669"/>
    <property type="project" value="InterPro"/>
</dbReference>
<evidence type="ECO:0000313" key="9">
    <source>
        <dbReference type="EMBL" id="RHW49652.1"/>
    </source>
</evidence>
<dbReference type="GO" id="GO:0006260">
    <property type="term" value="P:DNA replication"/>
    <property type="evidence" value="ECO:0007669"/>
    <property type="project" value="UniProtKB-UniRule"/>
</dbReference>
<dbReference type="GO" id="GO:0003677">
    <property type="term" value="F:DNA binding"/>
    <property type="evidence" value="ECO:0007669"/>
    <property type="project" value="UniProtKB-UniRule"/>
</dbReference>
<evidence type="ECO:0000313" key="10">
    <source>
        <dbReference type="Proteomes" id="UP000284109"/>
    </source>
</evidence>
<comment type="subunit">
    <text evidence="7">Homodimer.</text>
</comment>
<dbReference type="Pfam" id="PF06470">
    <property type="entry name" value="SMC_hinge"/>
    <property type="match status" value="1"/>
</dbReference>
<evidence type="ECO:0000256" key="7">
    <source>
        <dbReference type="HAMAP-Rule" id="MF_01894"/>
    </source>
</evidence>
<dbReference type="InterPro" id="IPR003395">
    <property type="entry name" value="RecF/RecN/SMC_N"/>
</dbReference>
<feature type="coiled-coil region" evidence="7">
    <location>
        <begin position="813"/>
        <end position="917"/>
    </location>
</feature>
<keyword evidence="5 7" id="KW-0175">Coiled coil</keyword>
<accession>A0A417ZEF0</accession>
<dbReference type="NCBIfam" id="TIGR02168">
    <property type="entry name" value="SMC_prok_B"/>
    <property type="match status" value="1"/>
</dbReference>
<dbReference type="AlphaFoldDB" id="A0A417ZEF0"/>
<dbReference type="GO" id="GO:0007059">
    <property type="term" value="P:chromosome segregation"/>
    <property type="evidence" value="ECO:0007669"/>
    <property type="project" value="UniProtKB-UniRule"/>
</dbReference>
<dbReference type="SUPFAM" id="SSF75553">
    <property type="entry name" value="Smc hinge domain"/>
    <property type="match status" value="1"/>
</dbReference>
<evidence type="ECO:0000256" key="6">
    <source>
        <dbReference type="ARBA" id="ARBA00023125"/>
    </source>
</evidence>
<organism evidence="9 10">
    <name type="scientific">Bombilactobacillus bombi</name>
    <dbReference type="NCBI Taxonomy" id="1303590"/>
    <lineage>
        <taxon>Bacteria</taxon>
        <taxon>Bacillati</taxon>
        <taxon>Bacillota</taxon>
        <taxon>Bacilli</taxon>
        <taxon>Lactobacillales</taxon>
        <taxon>Lactobacillaceae</taxon>
        <taxon>Bombilactobacillus</taxon>
    </lineage>
</organism>
<dbReference type="Gene3D" id="1.20.1060.20">
    <property type="match status" value="1"/>
</dbReference>
<dbReference type="SMART" id="SM00968">
    <property type="entry name" value="SMC_hinge"/>
    <property type="match status" value="1"/>
</dbReference>
<evidence type="ECO:0000256" key="1">
    <source>
        <dbReference type="ARBA" id="ARBA00004496"/>
    </source>
</evidence>
<keyword evidence="6 7" id="KW-0238">DNA-binding</keyword>
<dbReference type="FunFam" id="3.40.50.300:FF:000984">
    <property type="entry name" value="Chromosome partition protein Smc"/>
    <property type="match status" value="1"/>
</dbReference>
<name>A0A417ZEF0_9LACO</name>
<dbReference type="PANTHER" id="PTHR43977">
    <property type="entry name" value="STRUCTURAL MAINTENANCE OF CHROMOSOMES PROTEIN 3"/>
    <property type="match status" value="1"/>
</dbReference>
<feature type="coiled-coil region" evidence="7">
    <location>
        <begin position="750"/>
        <end position="777"/>
    </location>
</feature>
<feature type="coiled-coil region" evidence="7">
    <location>
        <begin position="397"/>
        <end position="484"/>
    </location>
</feature>
<comment type="function">
    <text evidence="7">Required for chromosome condensation and partitioning.</text>
</comment>
<dbReference type="CDD" id="cd03278">
    <property type="entry name" value="ABC_SMC_barmotin"/>
    <property type="match status" value="2"/>
</dbReference>
<dbReference type="InterPro" id="IPR010935">
    <property type="entry name" value="SMC_hinge"/>
</dbReference>
<dbReference type="InterPro" id="IPR024704">
    <property type="entry name" value="SMC"/>
</dbReference>
<dbReference type="Proteomes" id="UP000284109">
    <property type="component" value="Unassembled WGS sequence"/>
</dbReference>
<dbReference type="Pfam" id="PF02463">
    <property type="entry name" value="SMC_N"/>
    <property type="match status" value="2"/>
</dbReference>
<dbReference type="OrthoDB" id="9808768at2"/>
<dbReference type="Gene3D" id="1.10.287.1490">
    <property type="match status" value="1"/>
</dbReference>
<sequence length="1186" mass="136613">MFLALKSLQISGFKSFADSITVHFDQGITGIVGPNGSGKSNLTEALRWVMGEQSAKSLRGGKMEDIIFAGSDSRPPLNRAEVILKFDNHDRQLNIDRDEVEIRRRLFRGGESECLLNNQKVRLKDIVDLFLDSGLGKNSFSIISQGNVEKIFNSKPVDRRFIIEEPAGVASFKIKKQQAQQQLQQTDDNLQRVSDIVHELSHQVEPLKRQASIAHDYQEQKQKYDRLEQLILADEIHTLNQQEKKWQTQKQEAKHQLNQISQQVSQSDEKISKLQKLNQELTSEIDTKQTELTNLSRQLEVLNGQQALAKERSGFNETNHATLVSQQAQLQQKLLEVKETLQHQQQQKQDLEQQVQELKQAITNIQADFNLDPQQINQKIADLQADYLEMLQQQTSLHNQQNYLHNQLKQLQQQQEEYHQQQLLLEQQQQELEHQIKQLEQDQQQAQLQYQQQQKIDQQAQHQRQQAQQELQKVQQKYNQSLQIWQQHQAEYHSLNKIVQQHQGFYQGVRAILNQKQALSGIIGVIAELITVPEKYQIAIQNAVGAQLQSIVTENETDARDAINFLRKNRAGRATFLPQTVIKSHKIANSSIQDLRQDSYFMGIASDLITYQPKLANIMENIFGSLLVVTDIDAAIKASNLTAHRFRIVTLKGDIISPGGAMTGGQSKNNIDLLSQRTKVSKLEQWLQQAQSQLQEQQQNIKQRQEQEKKLTEQIKQTHEQSRLLESKIQYLQNNLQLKQQAYKSNQQQLTAREFQIKQVQKQIQDLQDQTQTNKNSNQLISEKIEQQQQQVAQNKALLTDFDAQKQVFESRLHTYKTQLALAENNLQNQQQQQQDSQAQLSQLQKQIKQVEAKLLQLSQDKQGLSLSTQDMQQKISENQTAIANLKTSLKAIQQQRNQINEQMQKLQQQATRLFDLQKNWTDQQEDIAINLTNVTNQIKQKLTILEQEYHLSFEAAYQRISTDWQLTAAQEQAKLLKKGIQELGEVNLSSIKEYDQVKDRYEFLTKQQNDLLQARQQLQNTMKEMDQEVAQRFEKTFNQIAATFEVIFPKMFGGGHAQLVLDDPSNMLETGIEIVAQPPGKKLQRLSLLSGGERALTAITLLFSILKVRPVAFCVLDEVEASLDDANVERFANYLNKYDDQTQFIVITHRKGTMMHVNRLYGVSMQESGISSIITVKLEQQKDEA</sequence>
<dbReference type="HAMAP" id="MF_01894">
    <property type="entry name" value="Smc_prok"/>
    <property type="match status" value="1"/>
</dbReference>
<dbReference type="Gene3D" id="3.40.50.300">
    <property type="entry name" value="P-loop containing nucleotide triphosphate hydrolases"/>
    <property type="match status" value="2"/>
</dbReference>
<proteinExistence type="inferred from homology"/>
<comment type="similarity">
    <text evidence="7">Belongs to the SMC family.</text>
</comment>
<feature type="coiled-coil region" evidence="7">
    <location>
        <begin position="236"/>
        <end position="368"/>
    </location>
</feature>
<keyword evidence="10" id="KW-1185">Reference proteome</keyword>
<dbReference type="InterPro" id="IPR011890">
    <property type="entry name" value="SMC_prok"/>
</dbReference>
<evidence type="ECO:0000256" key="4">
    <source>
        <dbReference type="ARBA" id="ARBA00022840"/>
    </source>
</evidence>
<comment type="domain">
    <text evidence="7">Contains large globular domains required for ATP hydrolysis at each terminus and a third globular domain forming a flexible hinge near the middle of the molecule. These domains are separated by coiled-coil structures.</text>
</comment>
<gene>
    <name evidence="7 9" type="primary">smc</name>
    <name evidence="9" type="ORF">DS831_05675</name>
</gene>
<dbReference type="GO" id="GO:0005524">
    <property type="term" value="F:ATP binding"/>
    <property type="evidence" value="ECO:0007669"/>
    <property type="project" value="UniProtKB-UniRule"/>
</dbReference>
<evidence type="ECO:0000256" key="5">
    <source>
        <dbReference type="ARBA" id="ARBA00023054"/>
    </source>
</evidence>
<feature type="domain" description="SMC hinge" evidence="8">
    <location>
        <begin position="520"/>
        <end position="639"/>
    </location>
</feature>
<comment type="subcellular location">
    <subcellularLocation>
        <location evidence="1 7">Cytoplasm</location>
    </subcellularLocation>
</comment>
<feature type="coiled-coil region" evidence="7">
    <location>
        <begin position="680"/>
        <end position="722"/>
    </location>
</feature>
<dbReference type="SUPFAM" id="SSF57997">
    <property type="entry name" value="Tropomyosin"/>
    <property type="match status" value="1"/>
</dbReference>
<dbReference type="InterPro" id="IPR027417">
    <property type="entry name" value="P-loop_NTPase"/>
</dbReference>
<keyword evidence="4 7" id="KW-0067">ATP-binding</keyword>
<dbReference type="Gene3D" id="3.30.70.1620">
    <property type="match status" value="1"/>
</dbReference>
<dbReference type="FunFam" id="3.40.50.300:FF:000901">
    <property type="entry name" value="Chromosome partition protein Smc"/>
    <property type="match status" value="1"/>
</dbReference>
<feature type="coiled-coil region" evidence="7">
    <location>
        <begin position="995"/>
        <end position="1036"/>
    </location>
</feature>
<dbReference type="EMBL" id="QOCR01000004">
    <property type="protein sequence ID" value="RHW49652.1"/>
    <property type="molecule type" value="Genomic_DNA"/>
</dbReference>
<dbReference type="GO" id="GO:0005737">
    <property type="term" value="C:cytoplasm"/>
    <property type="evidence" value="ECO:0007669"/>
    <property type="project" value="UniProtKB-SubCell"/>
</dbReference>
<feature type="binding site" evidence="7">
    <location>
        <begin position="34"/>
        <end position="41"/>
    </location>
    <ligand>
        <name>ATP</name>
        <dbReference type="ChEBI" id="CHEBI:30616"/>
    </ligand>
</feature>
<dbReference type="GO" id="GO:0016887">
    <property type="term" value="F:ATP hydrolysis activity"/>
    <property type="evidence" value="ECO:0007669"/>
    <property type="project" value="InterPro"/>
</dbReference>
<dbReference type="GO" id="GO:0007062">
    <property type="term" value="P:sister chromatid cohesion"/>
    <property type="evidence" value="ECO:0007669"/>
    <property type="project" value="InterPro"/>
</dbReference>
<dbReference type="InterPro" id="IPR036277">
    <property type="entry name" value="SMC_hinge_sf"/>
</dbReference>
<evidence type="ECO:0000256" key="2">
    <source>
        <dbReference type="ARBA" id="ARBA00022490"/>
    </source>
</evidence>
<keyword evidence="3 7" id="KW-0547">Nucleotide-binding</keyword>
<reference evidence="9 10" key="1">
    <citation type="submission" date="2018-07" db="EMBL/GenBank/DDBJ databases">
        <title>Genome sequences of six Lactobacillus spp. isolated from bumble bee guts.</title>
        <authorList>
            <person name="Motta E.V.S."/>
            <person name="Moran N.A."/>
        </authorList>
    </citation>
    <scope>NUCLEOTIDE SEQUENCE [LARGE SCALE GENOMIC DNA]</scope>
    <source>
        <strain evidence="9 10">BI-1.1</strain>
    </source>
</reference>
<feature type="coiled-coil region" evidence="7">
    <location>
        <begin position="169"/>
        <end position="196"/>
    </location>
</feature>
<evidence type="ECO:0000256" key="3">
    <source>
        <dbReference type="ARBA" id="ARBA00022741"/>
    </source>
</evidence>
<evidence type="ECO:0000259" key="8">
    <source>
        <dbReference type="SMART" id="SM00968"/>
    </source>
</evidence>
<dbReference type="GO" id="GO:0005694">
    <property type="term" value="C:chromosome"/>
    <property type="evidence" value="ECO:0007669"/>
    <property type="project" value="InterPro"/>
</dbReference>
<comment type="caution">
    <text evidence="9">The sequence shown here is derived from an EMBL/GenBank/DDBJ whole genome shotgun (WGS) entry which is preliminary data.</text>
</comment>
<protein>
    <recommendedName>
        <fullName evidence="7">Chromosome partition protein Smc</fullName>
    </recommendedName>
</protein>